<gene>
    <name evidence="6" type="ORF">DI09_3p200</name>
</gene>
<dbReference type="GO" id="GO:0005852">
    <property type="term" value="C:eukaryotic translation initiation factor 3 complex"/>
    <property type="evidence" value="ECO:0007669"/>
    <property type="project" value="InterPro"/>
</dbReference>
<reference evidence="6 7" key="1">
    <citation type="submission" date="2014-04" db="EMBL/GenBank/DDBJ databases">
        <title>A new species of microsporidia sheds light on the evolution of extreme parasitism.</title>
        <authorList>
            <person name="Haag K.L."/>
            <person name="James T.Y."/>
            <person name="Larsson R."/>
            <person name="Schaer T.M."/>
            <person name="Refardt D."/>
            <person name="Pombert J.-F."/>
            <person name="Ebert D."/>
        </authorList>
    </citation>
    <scope>NUCLEOTIDE SEQUENCE [LARGE SCALE GENOMIC DNA]</scope>
    <source>
        <strain evidence="6 7">UGP3</strain>
        <tissue evidence="6">Spores</tissue>
    </source>
</reference>
<dbReference type="OrthoDB" id="16538at2759"/>
<keyword evidence="1" id="KW-0963">Cytoplasm</keyword>
<sequence>MHEMKGSSPTLPPMSVLTNAAIENATLKIADWLSEYTHHFHHSHHSQLPVQPALKVVFPKKPATPILTSSAECFTVITSRKTHGSSASRMNSSGYKAGGKAGITSPVPTGSSSSNWKELNKHLSSAGYGASGGFDGHHSAMSMVTLNPSTNWSLICEIDLSPLVKLLPSSVYTATAAATTTLLGGDSLKGLGETLQEDGNVRSFDKSYNKLSSKTSKSLQIPAQRRSNLFDDPPKIPKIHSLSTTSLDPMSDSDTGHVFATDAILALLMISPRSFYPWDLVARVDSRGRIIFDARNPAVLASSLYSVNETSSDATLHPEERRVRFEEAFLINESFRDQVLKKEAHPIASPGAMDEDMSDNSTDLGAVRYRRFPLGDNLFLVCRSTVDGVVKIQDSEATVSLFALNEYYPLSGNTSGSGSGSSSGGLFSRLDSQKGAVLGHEMKNNGSKLAKWALQALLADTDYIKVGFITRTPGKDKNRYDIVGISQWNPEDFATHTANVTLAGGLAVLKAIVDRLRVLPAGSYVLHKEHINKHIVRIYELPI</sequence>
<protein>
    <submittedName>
        <fullName evidence="6">Subunit D of eukaryotic translation initiation factor 3</fullName>
    </submittedName>
</protein>
<dbReference type="PANTHER" id="PTHR12399:SF0">
    <property type="entry name" value="EUKARYOTIC TRANSLATION INITIATION FACTOR 3 SUBUNIT D"/>
    <property type="match status" value="1"/>
</dbReference>
<dbReference type="GO" id="GO:0003723">
    <property type="term" value="F:RNA binding"/>
    <property type="evidence" value="ECO:0007669"/>
    <property type="project" value="UniProtKB-KW"/>
</dbReference>
<evidence type="ECO:0000313" key="7">
    <source>
        <dbReference type="Proteomes" id="UP000029725"/>
    </source>
</evidence>
<dbReference type="Proteomes" id="UP000029725">
    <property type="component" value="Unassembled WGS sequence"/>
</dbReference>
<dbReference type="InterPro" id="IPR007783">
    <property type="entry name" value="eIF3d"/>
</dbReference>
<feature type="region of interest" description="Disordered" evidence="5">
    <location>
        <begin position="85"/>
        <end position="115"/>
    </location>
</feature>
<feature type="compositionally biased region" description="Polar residues" evidence="5">
    <location>
        <begin position="85"/>
        <end position="94"/>
    </location>
</feature>
<feature type="compositionally biased region" description="Polar residues" evidence="5">
    <location>
        <begin position="106"/>
        <end position="115"/>
    </location>
</feature>
<dbReference type="PANTHER" id="PTHR12399">
    <property type="entry name" value="EUKARYOTIC TRANSLATION INITIATION FACTOR 3 SUBUNIT 7"/>
    <property type="match status" value="1"/>
</dbReference>
<dbReference type="AlphaFoldDB" id="A0A098VQF3"/>
<dbReference type="HOGENOM" id="CLU_501593_0_0_1"/>
<keyword evidence="3" id="KW-0694">RNA-binding</keyword>
<evidence type="ECO:0000256" key="5">
    <source>
        <dbReference type="SAM" id="MobiDB-lite"/>
    </source>
</evidence>
<keyword evidence="2 6" id="KW-0396">Initiation factor</keyword>
<proteinExistence type="predicted"/>
<keyword evidence="7" id="KW-1185">Reference proteome</keyword>
<evidence type="ECO:0000256" key="4">
    <source>
        <dbReference type="ARBA" id="ARBA00022917"/>
    </source>
</evidence>
<dbReference type="VEuPathDB" id="MicrosporidiaDB:DI09_3p200"/>
<dbReference type="RefSeq" id="XP_013237685.1">
    <property type="nucleotide sequence ID" value="XM_013382231.1"/>
</dbReference>
<dbReference type="Pfam" id="PF05091">
    <property type="entry name" value="eIF-3_zeta"/>
    <property type="match status" value="1"/>
</dbReference>
<organism evidence="6 7">
    <name type="scientific">Mitosporidium daphniae</name>
    <dbReference type="NCBI Taxonomy" id="1485682"/>
    <lineage>
        <taxon>Eukaryota</taxon>
        <taxon>Fungi</taxon>
        <taxon>Fungi incertae sedis</taxon>
        <taxon>Microsporidia</taxon>
        <taxon>Mitosporidium</taxon>
    </lineage>
</organism>
<accession>A0A098VQF3</accession>
<dbReference type="GeneID" id="25259818"/>
<evidence type="ECO:0000313" key="6">
    <source>
        <dbReference type="EMBL" id="KGG51258.1"/>
    </source>
</evidence>
<evidence type="ECO:0000256" key="3">
    <source>
        <dbReference type="ARBA" id="ARBA00022884"/>
    </source>
</evidence>
<dbReference type="EMBL" id="JMKJ01000333">
    <property type="protein sequence ID" value="KGG51258.1"/>
    <property type="molecule type" value="Genomic_DNA"/>
</dbReference>
<keyword evidence="4" id="KW-0648">Protein biosynthesis</keyword>
<evidence type="ECO:0000256" key="2">
    <source>
        <dbReference type="ARBA" id="ARBA00022540"/>
    </source>
</evidence>
<comment type="caution">
    <text evidence="6">The sequence shown here is derived from an EMBL/GenBank/DDBJ whole genome shotgun (WGS) entry which is preliminary data.</text>
</comment>
<name>A0A098VQF3_9MICR</name>
<evidence type="ECO:0000256" key="1">
    <source>
        <dbReference type="ARBA" id="ARBA00022490"/>
    </source>
</evidence>
<dbReference type="GO" id="GO:0003743">
    <property type="term" value="F:translation initiation factor activity"/>
    <property type="evidence" value="ECO:0007669"/>
    <property type="project" value="UniProtKB-KW"/>
</dbReference>